<dbReference type="AlphaFoldDB" id="A0A0F9BFH6"/>
<gene>
    <name evidence="1" type="ORF">LCGC14_2454820</name>
</gene>
<comment type="caution">
    <text evidence="1">The sequence shown here is derived from an EMBL/GenBank/DDBJ whole genome shotgun (WGS) entry which is preliminary data.</text>
</comment>
<proteinExistence type="predicted"/>
<dbReference type="InterPro" id="IPR036086">
    <property type="entry name" value="ParB/Sulfiredoxin_sf"/>
</dbReference>
<reference evidence="1" key="1">
    <citation type="journal article" date="2015" name="Nature">
        <title>Complex archaea that bridge the gap between prokaryotes and eukaryotes.</title>
        <authorList>
            <person name="Spang A."/>
            <person name="Saw J.H."/>
            <person name="Jorgensen S.L."/>
            <person name="Zaremba-Niedzwiedzka K."/>
            <person name="Martijn J."/>
            <person name="Lind A.E."/>
            <person name="van Eijk R."/>
            <person name="Schleper C."/>
            <person name="Guy L."/>
            <person name="Ettema T.J."/>
        </authorList>
    </citation>
    <scope>NUCLEOTIDE SEQUENCE</scope>
</reference>
<organism evidence="1">
    <name type="scientific">marine sediment metagenome</name>
    <dbReference type="NCBI Taxonomy" id="412755"/>
    <lineage>
        <taxon>unclassified sequences</taxon>
        <taxon>metagenomes</taxon>
        <taxon>ecological metagenomes</taxon>
    </lineage>
</organism>
<dbReference type="SUPFAM" id="SSF110849">
    <property type="entry name" value="ParB/Sulfiredoxin"/>
    <property type="match status" value="1"/>
</dbReference>
<name>A0A0F9BFH6_9ZZZZ</name>
<evidence type="ECO:0000313" key="1">
    <source>
        <dbReference type="EMBL" id="KKL20500.1"/>
    </source>
</evidence>
<protein>
    <submittedName>
        <fullName evidence="1">Uncharacterized protein</fullName>
    </submittedName>
</protein>
<feature type="non-terminal residue" evidence="1">
    <location>
        <position position="119"/>
    </location>
</feature>
<dbReference type="EMBL" id="LAZR01038074">
    <property type="protein sequence ID" value="KKL20500.1"/>
    <property type="molecule type" value="Genomic_DNA"/>
</dbReference>
<accession>A0A0F9BFH6</accession>
<sequence length="119" mass="14124">MEDFLIKLVPSIEKEGLYKPVEKYKDKILVGRHRWYACKILGIEIRYIDLNPTVIDPRKYVDIDELMRKQYTPAQITLYYLALDDWKPKEIKKGDTIALREELRHTKEIAEKVSGSKKK</sequence>